<keyword evidence="9" id="KW-0675">Receptor</keyword>
<organism evidence="9">
    <name type="scientific">hydrothermal vent metagenome</name>
    <dbReference type="NCBI Taxonomy" id="652676"/>
    <lineage>
        <taxon>unclassified sequences</taxon>
        <taxon>metagenomes</taxon>
        <taxon>ecological metagenomes</taxon>
    </lineage>
</organism>
<dbReference type="EMBL" id="FPHM01000287">
    <property type="protein sequence ID" value="SFV71629.1"/>
    <property type="molecule type" value="Genomic_DNA"/>
</dbReference>
<evidence type="ECO:0000256" key="2">
    <source>
        <dbReference type="ARBA" id="ARBA00022448"/>
    </source>
</evidence>
<keyword evidence="3" id="KW-0812">Transmembrane</keyword>
<feature type="domain" description="TonB-dependent receptor-like beta-barrel" evidence="7">
    <location>
        <begin position="182"/>
        <end position="631"/>
    </location>
</feature>
<dbReference type="GO" id="GO:0009279">
    <property type="term" value="C:cell outer membrane"/>
    <property type="evidence" value="ECO:0007669"/>
    <property type="project" value="UniProtKB-SubCell"/>
</dbReference>
<keyword evidence="2" id="KW-0813">Transport</keyword>
<dbReference type="Pfam" id="PF07715">
    <property type="entry name" value="Plug"/>
    <property type="match status" value="1"/>
</dbReference>
<evidence type="ECO:0000256" key="6">
    <source>
        <dbReference type="ARBA" id="ARBA00023237"/>
    </source>
</evidence>
<dbReference type="GO" id="GO:0044718">
    <property type="term" value="P:siderophore transmembrane transport"/>
    <property type="evidence" value="ECO:0007669"/>
    <property type="project" value="TreeGrafter"/>
</dbReference>
<evidence type="ECO:0000259" key="7">
    <source>
        <dbReference type="Pfam" id="PF00593"/>
    </source>
</evidence>
<dbReference type="InterPro" id="IPR000531">
    <property type="entry name" value="Beta-barrel_TonB"/>
</dbReference>
<gene>
    <name evidence="9" type="ORF">MNB_SV-13-853</name>
</gene>
<name>A0A1W1D0S0_9ZZZZ</name>
<dbReference type="Gene3D" id="2.40.170.20">
    <property type="entry name" value="TonB-dependent receptor, beta-barrel domain"/>
    <property type="match status" value="1"/>
</dbReference>
<reference evidence="9" key="1">
    <citation type="submission" date="2016-10" db="EMBL/GenBank/DDBJ databases">
        <authorList>
            <person name="de Groot N.N."/>
        </authorList>
    </citation>
    <scope>NUCLEOTIDE SEQUENCE</scope>
</reference>
<dbReference type="PANTHER" id="PTHR30069">
    <property type="entry name" value="TONB-DEPENDENT OUTER MEMBRANE RECEPTOR"/>
    <property type="match status" value="1"/>
</dbReference>
<comment type="subcellular location">
    <subcellularLocation>
        <location evidence="1">Cell outer membrane</location>
        <topology evidence="1">Multi-pass membrane protein</topology>
    </subcellularLocation>
</comment>
<evidence type="ECO:0000259" key="8">
    <source>
        <dbReference type="Pfam" id="PF07715"/>
    </source>
</evidence>
<dbReference type="AlphaFoldDB" id="A0A1W1D0S0"/>
<dbReference type="Pfam" id="PF00593">
    <property type="entry name" value="TonB_dep_Rec_b-barrel"/>
    <property type="match status" value="1"/>
</dbReference>
<keyword evidence="6" id="KW-0998">Cell outer membrane</keyword>
<keyword evidence="4" id="KW-0798">TonB box</keyword>
<evidence type="ECO:0000256" key="3">
    <source>
        <dbReference type="ARBA" id="ARBA00022692"/>
    </source>
</evidence>
<evidence type="ECO:0000313" key="9">
    <source>
        <dbReference type="EMBL" id="SFV71629.1"/>
    </source>
</evidence>
<dbReference type="InterPro" id="IPR037066">
    <property type="entry name" value="Plug_dom_sf"/>
</dbReference>
<dbReference type="InterPro" id="IPR039426">
    <property type="entry name" value="TonB-dep_rcpt-like"/>
</dbReference>
<dbReference type="PROSITE" id="PS52016">
    <property type="entry name" value="TONB_DEPENDENT_REC_3"/>
    <property type="match status" value="1"/>
</dbReference>
<evidence type="ECO:0000256" key="4">
    <source>
        <dbReference type="ARBA" id="ARBA00023077"/>
    </source>
</evidence>
<dbReference type="InterPro" id="IPR012910">
    <property type="entry name" value="Plug_dom"/>
</dbReference>
<dbReference type="GO" id="GO:0015344">
    <property type="term" value="F:siderophore uptake transmembrane transporter activity"/>
    <property type="evidence" value="ECO:0007669"/>
    <property type="project" value="TreeGrafter"/>
</dbReference>
<accession>A0A1W1D0S0</accession>
<evidence type="ECO:0000256" key="1">
    <source>
        <dbReference type="ARBA" id="ARBA00004571"/>
    </source>
</evidence>
<dbReference type="SUPFAM" id="SSF56935">
    <property type="entry name" value="Porins"/>
    <property type="match status" value="1"/>
</dbReference>
<evidence type="ECO:0000256" key="5">
    <source>
        <dbReference type="ARBA" id="ARBA00023136"/>
    </source>
</evidence>
<dbReference type="PANTHER" id="PTHR30069:SF49">
    <property type="entry name" value="OUTER MEMBRANE PROTEIN C"/>
    <property type="match status" value="1"/>
</dbReference>
<proteinExistence type="predicted"/>
<dbReference type="InterPro" id="IPR036942">
    <property type="entry name" value="Beta-barrel_TonB_sf"/>
</dbReference>
<sequence length="673" mass="74793">MKRTIALSIVATLGLYADTIELNTILVETSGMTKVVKDVSGEEIKSADLGEALAKQSPSVSLVRRSGIANDIRVRGQKKDNISVSIDGAKVHGACPNRMDPPISHVLTNNVDYIEINEGPFNVQDFGVLSADVQVHTLKPKSDFEGELNLGIGNFGYQKGALSLSAGSDSLRFLLSASTEMGGQYEDGNGNDFVGQIADNISKGLVDPMSQYQDKYKGMDAFTKQTLMVKMFWDISDTQALNLSYTANRSDNILYPSSKMDALYDDSDIYNIEYISKDLGTYSKELKLQAYQSEVEHPMSTKYRQMGAVNYMTHALTTQTQGAKIKNTFDISNHGITAGLDYSLRNWDGGYLKNDKPFPEAKFHSIWDVDTQNVAFFLEDSIKMDKLTLDMGLRYDRTEITSANPKQQGNDYDEFNGYILGKYQASQSIKYFAGFGKSSRVPDAKELYWIGSMGNVIGTPDLKNTKNYEFDGGMEIQFENATVKAKVFYSQLEDYIAYNSNNVNKSGASVNAYENVDATIYGFDLSGSYIATESLYFDYGMAYQKGTKDTALKGQTGTDMPDISPFKLNLAMNYDYDSSLSMRAEVIASDSWEAIDYENGEQVLDAYAVLNLKATKSFGKSFEVSIGIDNVLDEVYTVSNTYNDLILLSTPNNEVMLMNEPGRYGYLNFKVRF</sequence>
<dbReference type="Gene3D" id="2.170.130.10">
    <property type="entry name" value="TonB-dependent receptor, plug domain"/>
    <property type="match status" value="1"/>
</dbReference>
<keyword evidence="5" id="KW-0472">Membrane</keyword>
<protein>
    <submittedName>
        <fullName evidence="9">TonB-dependent receptor</fullName>
    </submittedName>
</protein>
<feature type="domain" description="TonB-dependent receptor plug" evidence="8">
    <location>
        <begin position="32"/>
        <end position="123"/>
    </location>
</feature>